<feature type="transmembrane region" description="Helical" evidence="1">
    <location>
        <begin position="79"/>
        <end position="95"/>
    </location>
</feature>
<reference evidence="2 3" key="1">
    <citation type="submission" date="2023-02" db="EMBL/GenBank/DDBJ databases">
        <title>A bacterium isolated from plastisphere.</title>
        <authorList>
            <person name="Sun Y."/>
        </authorList>
    </citation>
    <scope>NUCLEOTIDE SEQUENCE [LARGE SCALE GENOMIC DNA]</scope>
    <source>
        <strain evidence="3">a-1</strain>
    </source>
</reference>
<dbReference type="RefSeq" id="WP_274356576.1">
    <property type="nucleotide sequence ID" value="NZ_CP118099.1"/>
</dbReference>
<evidence type="ECO:0000313" key="3">
    <source>
        <dbReference type="Proteomes" id="UP001213680"/>
    </source>
</evidence>
<keyword evidence="1" id="KW-0472">Membrane</keyword>
<keyword evidence="3" id="KW-1185">Reference proteome</keyword>
<accession>A0ABY7WX15</accession>
<organism evidence="2 3">
    <name type="scientific">Exiguobacterium marinum</name>
    <dbReference type="NCBI Taxonomy" id="273528"/>
    <lineage>
        <taxon>Bacteria</taxon>
        <taxon>Bacillati</taxon>
        <taxon>Bacillota</taxon>
        <taxon>Bacilli</taxon>
        <taxon>Bacillales</taxon>
        <taxon>Bacillales Family XII. Incertae Sedis</taxon>
        <taxon>Exiguobacterium</taxon>
    </lineage>
</organism>
<feature type="transmembrane region" description="Helical" evidence="1">
    <location>
        <begin position="116"/>
        <end position="137"/>
    </location>
</feature>
<proteinExistence type="predicted"/>
<feature type="transmembrane region" description="Helical" evidence="1">
    <location>
        <begin position="6"/>
        <end position="26"/>
    </location>
</feature>
<keyword evidence="1" id="KW-0812">Transmembrane</keyword>
<dbReference type="Proteomes" id="UP001213680">
    <property type="component" value="Chromosome"/>
</dbReference>
<keyword evidence="1" id="KW-1133">Transmembrane helix</keyword>
<name>A0ABY7WX15_9BACL</name>
<evidence type="ECO:0000313" key="2">
    <source>
        <dbReference type="EMBL" id="WDH75415.1"/>
    </source>
</evidence>
<feature type="transmembrane region" description="Helical" evidence="1">
    <location>
        <begin position="46"/>
        <end position="67"/>
    </location>
</feature>
<evidence type="ECO:0000256" key="1">
    <source>
        <dbReference type="SAM" id="Phobius"/>
    </source>
</evidence>
<dbReference type="InterPro" id="IPR017259">
    <property type="entry name" value="UCP037672"/>
</dbReference>
<gene>
    <name evidence="2" type="ORF">PTI97_11360</name>
</gene>
<protein>
    <submittedName>
        <fullName evidence="2">DUF3784 domain-containing protein</fullName>
    </submittedName>
</protein>
<sequence>MWILILAGGIVVALGFTVDRFGWYHLISGYNTMSKERQERVDIKRVARLIAWMCYGIGAMFLLIALIDLSGWSAPLEPFFLVLFVFIVAMLWRMQRYDGNIFDESGRLRPGGRKRLIPIILVSVVLLVGVPALLFWFSQPTEVAVTDEMIVIEGSYGREVPLDEVEDVTWTTLPDIARRTNGADTGTRLTGHFRTEAGEDVLLFIDRDVEPVIRLDWSAEPIYLNQSSREATRALYEEIQSR</sequence>
<dbReference type="EMBL" id="CP118099">
    <property type="protein sequence ID" value="WDH75415.1"/>
    <property type="molecule type" value="Genomic_DNA"/>
</dbReference>
<dbReference type="Pfam" id="PF12650">
    <property type="entry name" value="DUF3784"/>
    <property type="match status" value="1"/>
</dbReference>